<comment type="caution">
    <text evidence="2">The sequence shown here is derived from an EMBL/GenBank/DDBJ whole genome shotgun (WGS) entry which is preliminary data.</text>
</comment>
<keyword evidence="3" id="KW-1185">Reference proteome</keyword>
<dbReference type="Pfam" id="PF12728">
    <property type="entry name" value="HTH_17"/>
    <property type="match status" value="1"/>
</dbReference>
<evidence type="ECO:0000259" key="1">
    <source>
        <dbReference type="Pfam" id="PF12728"/>
    </source>
</evidence>
<proteinExistence type="predicted"/>
<dbReference type="InterPro" id="IPR041657">
    <property type="entry name" value="HTH_17"/>
</dbReference>
<dbReference type="AlphaFoldDB" id="A0A227P7V2"/>
<dbReference type="Proteomes" id="UP000214684">
    <property type="component" value="Unassembled WGS sequence"/>
</dbReference>
<reference evidence="2 3" key="1">
    <citation type="submission" date="2016-11" db="EMBL/GenBank/DDBJ databases">
        <title>Whole genomes of Flavobacteriaceae.</title>
        <authorList>
            <person name="Stine C."/>
            <person name="Li C."/>
            <person name="Tadesse D."/>
        </authorList>
    </citation>
    <scope>NUCLEOTIDE SEQUENCE [LARGE SCALE GENOMIC DNA]</scope>
    <source>
        <strain evidence="2 3">DSM 24704</strain>
    </source>
</reference>
<accession>A0A227P7V2</accession>
<dbReference type="EMBL" id="MUGS01000027">
    <property type="protein sequence ID" value="OXG05095.1"/>
    <property type="molecule type" value="Genomic_DNA"/>
</dbReference>
<dbReference type="RefSeq" id="WP_089480105.1">
    <property type="nucleotide sequence ID" value="NZ_MUGS01000027.1"/>
</dbReference>
<dbReference type="SUPFAM" id="SSF46955">
    <property type="entry name" value="Putative DNA-binding domain"/>
    <property type="match status" value="1"/>
</dbReference>
<gene>
    <name evidence="2" type="ORF">B0A64_13785</name>
</gene>
<evidence type="ECO:0000313" key="3">
    <source>
        <dbReference type="Proteomes" id="UP000214684"/>
    </source>
</evidence>
<evidence type="ECO:0000313" key="2">
    <source>
        <dbReference type="EMBL" id="OXG05095.1"/>
    </source>
</evidence>
<dbReference type="InterPro" id="IPR009061">
    <property type="entry name" value="DNA-bd_dom_put_sf"/>
</dbReference>
<dbReference type="OrthoDB" id="1097811at2"/>
<feature type="domain" description="Helix-turn-helix" evidence="1">
    <location>
        <begin position="43"/>
        <end position="86"/>
    </location>
</feature>
<protein>
    <recommendedName>
        <fullName evidence="1">Helix-turn-helix domain-containing protein</fullName>
    </recommendedName>
</protein>
<name>A0A227P7V2_9FLAO</name>
<sequence length="91" mass="10745">MEKSILLHCISPEELKGMIREVIRTEVFESKNPADRVYSEILLTRYETAALLRISLTSLWKWTKDEKLPSYGMGNRRYYKKSEVLQCLKAF</sequence>
<organism evidence="2 3">
    <name type="scientific">Flavobacterium araucananum</name>
    <dbReference type="NCBI Taxonomy" id="946678"/>
    <lineage>
        <taxon>Bacteria</taxon>
        <taxon>Pseudomonadati</taxon>
        <taxon>Bacteroidota</taxon>
        <taxon>Flavobacteriia</taxon>
        <taxon>Flavobacteriales</taxon>
        <taxon>Flavobacteriaceae</taxon>
        <taxon>Flavobacterium</taxon>
    </lineage>
</organism>